<dbReference type="HAMAP" id="MF_01875">
    <property type="entry name" value="Prokaryotic_Ku"/>
    <property type="match status" value="1"/>
</dbReference>
<dbReference type="CDD" id="cd00789">
    <property type="entry name" value="KU_like"/>
    <property type="match status" value="1"/>
</dbReference>
<organism evidence="5 6">
    <name type="scientific">Ancylobacter radicis</name>
    <dbReference type="NCBI Taxonomy" id="2836179"/>
    <lineage>
        <taxon>Bacteria</taxon>
        <taxon>Pseudomonadati</taxon>
        <taxon>Pseudomonadota</taxon>
        <taxon>Alphaproteobacteria</taxon>
        <taxon>Hyphomicrobiales</taxon>
        <taxon>Xanthobacteraceae</taxon>
        <taxon>Ancylobacter</taxon>
    </lineage>
</organism>
<evidence type="ECO:0000256" key="2">
    <source>
        <dbReference type="HAMAP-Rule" id="MF_01875"/>
    </source>
</evidence>
<dbReference type="PIRSF" id="PIRSF006493">
    <property type="entry name" value="Prok_Ku"/>
    <property type="match status" value="1"/>
</dbReference>
<dbReference type="PANTHER" id="PTHR41251">
    <property type="entry name" value="NON-HOMOLOGOUS END JOINING PROTEIN KU"/>
    <property type="match status" value="1"/>
</dbReference>
<name>A0ABS5RCN3_9HYPH</name>
<keyword evidence="2" id="KW-0234">DNA repair</keyword>
<keyword evidence="2" id="KW-0233">DNA recombination</keyword>
<sequence length="269" mass="30509">MAQRSFWKGYLKLSLVTCPVTMMSATSDAEKVRFHTLNRASGNRVEGIYVDDETGRTVDDDDQARGYERGPGEFVILEDEELDAVGLESTRTIDIEMFTPADSVQWLWYDKPHFLLPNDPVGEEAFAVIREAMAATGTVGIARLVLYRRERPVMLEPRGRGIVVWTLRYAEEVRPPEGYFEDIDAQPESELVDLVAKLIDRRTRKWEASLVHDPLQDNLKALIASKKKQRRAPRARKGKEAPEAPTNVVNIMDALKRSLASEKGVRPRK</sequence>
<evidence type="ECO:0000259" key="4">
    <source>
        <dbReference type="SMART" id="SM00559"/>
    </source>
</evidence>
<dbReference type="Gene3D" id="2.40.290.10">
    <property type="match status" value="1"/>
</dbReference>
<dbReference type="InterPro" id="IPR009187">
    <property type="entry name" value="Prok_Ku"/>
</dbReference>
<dbReference type="SMART" id="SM00559">
    <property type="entry name" value="Ku78"/>
    <property type="match status" value="1"/>
</dbReference>
<evidence type="ECO:0000256" key="3">
    <source>
        <dbReference type="SAM" id="MobiDB-lite"/>
    </source>
</evidence>
<dbReference type="EMBL" id="JAHCQH010000021">
    <property type="protein sequence ID" value="MBS9478696.1"/>
    <property type="molecule type" value="Genomic_DNA"/>
</dbReference>
<dbReference type="Pfam" id="PF02735">
    <property type="entry name" value="Ku"/>
    <property type="match status" value="1"/>
</dbReference>
<keyword evidence="6" id="KW-1185">Reference proteome</keyword>
<dbReference type="InterPro" id="IPR006164">
    <property type="entry name" value="DNA_bd_Ku70/Ku80"/>
</dbReference>
<comment type="similarity">
    <text evidence="2">Belongs to the prokaryotic Ku family.</text>
</comment>
<accession>A0ABS5RCN3</accession>
<protein>
    <recommendedName>
        <fullName evidence="2">Non-homologous end joining protein Ku</fullName>
    </recommendedName>
</protein>
<dbReference type="Proteomes" id="UP001166585">
    <property type="component" value="Unassembled WGS sequence"/>
</dbReference>
<evidence type="ECO:0000313" key="5">
    <source>
        <dbReference type="EMBL" id="MBS9478696.1"/>
    </source>
</evidence>
<dbReference type="PANTHER" id="PTHR41251:SF1">
    <property type="entry name" value="NON-HOMOLOGOUS END JOINING PROTEIN KU"/>
    <property type="match status" value="1"/>
</dbReference>
<feature type="region of interest" description="Disordered" evidence="3">
    <location>
        <begin position="223"/>
        <end position="248"/>
    </location>
</feature>
<dbReference type="InterPro" id="IPR016194">
    <property type="entry name" value="SPOC-like_C_dom_sf"/>
</dbReference>
<proteinExistence type="inferred from homology"/>
<keyword evidence="2" id="KW-0227">DNA damage</keyword>
<dbReference type="NCBIfam" id="TIGR02772">
    <property type="entry name" value="Ku_bact"/>
    <property type="match status" value="1"/>
</dbReference>
<feature type="compositionally biased region" description="Basic residues" evidence="3">
    <location>
        <begin position="225"/>
        <end position="237"/>
    </location>
</feature>
<gene>
    <name evidence="2" type="primary">ku</name>
    <name evidence="5" type="ORF">KIP89_16425</name>
</gene>
<reference evidence="5" key="1">
    <citation type="submission" date="2021-05" db="EMBL/GenBank/DDBJ databases">
        <authorList>
            <person name="Sun Q."/>
            <person name="Inoue M."/>
        </authorList>
    </citation>
    <scope>NUCLEOTIDE SEQUENCE</scope>
    <source>
        <strain evidence="5">VKM B-3255</strain>
    </source>
</reference>
<dbReference type="SUPFAM" id="SSF100939">
    <property type="entry name" value="SPOC domain-like"/>
    <property type="match status" value="1"/>
</dbReference>
<comment type="subunit">
    <text evidence="2">Homodimer. Interacts with LigD.</text>
</comment>
<keyword evidence="1 2" id="KW-0238">DNA-binding</keyword>
<comment type="caution">
    <text evidence="5">The sequence shown here is derived from an EMBL/GenBank/DDBJ whole genome shotgun (WGS) entry which is preliminary data.</text>
</comment>
<comment type="function">
    <text evidence="2">With LigD forms a non-homologous end joining (NHEJ) DNA repair enzyme, which repairs dsDNA breaks with reduced fidelity. Binds linear dsDNA with 5'- and 3'- overhangs but not closed circular dsDNA nor ssDNA. Recruits and stimulates the ligase activity of LigD.</text>
</comment>
<dbReference type="RefSeq" id="WP_213756674.1">
    <property type="nucleotide sequence ID" value="NZ_JAHCQH010000021.1"/>
</dbReference>
<evidence type="ECO:0000313" key="6">
    <source>
        <dbReference type="Proteomes" id="UP001166585"/>
    </source>
</evidence>
<feature type="domain" description="Ku" evidence="4">
    <location>
        <begin position="55"/>
        <end position="184"/>
    </location>
</feature>
<evidence type="ECO:0000256" key="1">
    <source>
        <dbReference type="ARBA" id="ARBA00023125"/>
    </source>
</evidence>